<dbReference type="SUPFAM" id="SSF53756">
    <property type="entry name" value="UDP-Glycosyltransferase/glycogen phosphorylase"/>
    <property type="match status" value="1"/>
</dbReference>
<accession>A0A4U1L378</accession>
<dbReference type="GO" id="GO:0016757">
    <property type="term" value="F:glycosyltransferase activity"/>
    <property type="evidence" value="ECO:0007669"/>
    <property type="project" value="TreeGrafter"/>
</dbReference>
<gene>
    <name evidence="1" type="ORF">FBR43_09230</name>
</gene>
<reference evidence="1 2" key="1">
    <citation type="submission" date="2019-04" db="EMBL/GenBank/DDBJ databases">
        <authorList>
            <person name="Yang Y."/>
            <person name="Wei D."/>
        </authorList>
    </citation>
    <scope>NUCLEOTIDE SEQUENCE [LARGE SCALE GENOMIC DNA]</scope>
    <source>
        <strain evidence="1 2">L-1-4w-11</strain>
    </source>
</reference>
<dbReference type="EMBL" id="SWKR01000002">
    <property type="protein sequence ID" value="TKD50924.1"/>
    <property type="molecule type" value="Genomic_DNA"/>
</dbReference>
<dbReference type="PANTHER" id="PTHR12526:SF600">
    <property type="entry name" value="GLYCOSYL TRANSFERASE GROUP 1"/>
    <property type="match status" value="1"/>
</dbReference>
<sequence>MSGDDILFLAHRTPFPPDRGDKIRSFNLLRFLAQRARVHLLSFADSADDMGHDAALGELCASHRILWRGKSRLRGLGEALVSGRPVSLTSFADPAMHRAAGEVIARERIGAIFVFSGQMAQYVPGDWRGRFVMDFCDLDSAKFAGYAARATPLLRVLLKREAHRLGLFERAVAARADASLFVSAAEAALFDGPRVQVIENGIDSARFDPAAAPPSERGAAAQIVFTGQMDYPPNVEAVRWFADEVLPRIDGAHFAIVGRAPVPEVRVLAGDRVTVTGAVPDTRGWIAGADVVVAPLRHARGIQNKVLEAMAMARPVVASAEAAEGIDHGGTIAVAYDAESFADRVATLIGDRAAADAMGKAARARVLARYGWDARLARLAPLLGLDDARAAA</sequence>
<proteinExistence type="predicted"/>
<dbReference type="RefSeq" id="WP_136942871.1">
    <property type="nucleotide sequence ID" value="NZ_SWKR01000002.1"/>
</dbReference>
<dbReference type="Proteomes" id="UP000309138">
    <property type="component" value="Unassembled WGS sequence"/>
</dbReference>
<dbReference type="OrthoDB" id="9807209at2"/>
<dbReference type="AlphaFoldDB" id="A0A4U1L378"/>
<organism evidence="1 2">
    <name type="scientific">Sphingomonas baiyangensis</name>
    <dbReference type="NCBI Taxonomy" id="2572576"/>
    <lineage>
        <taxon>Bacteria</taxon>
        <taxon>Pseudomonadati</taxon>
        <taxon>Pseudomonadota</taxon>
        <taxon>Alphaproteobacteria</taxon>
        <taxon>Sphingomonadales</taxon>
        <taxon>Sphingomonadaceae</taxon>
        <taxon>Sphingomonas</taxon>
    </lineage>
</organism>
<dbReference type="InterPro" id="IPR017521">
    <property type="entry name" value="Sugar_tfrase_PEP-CTERM_Stp1"/>
</dbReference>
<keyword evidence="1" id="KW-0808">Transferase</keyword>
<protein>
    <submittedName>
        <fullName evidence="1">TIGR03087 family PEP-CTERM/XrtA system glycosyltransferase</fullName>
    </submittedName>
</protein>
<evidence type="ECO:0000313" key="1">
    <source>
        <dbReference type="EMBL" id="TKD50924.1"/>
    </source>
</evidence>
<evidence type="ECO:0000313" key="2">
    <source>
        <dbReference type="Proteomes" id="UP000309138"/>
    </source>
</evidence>
<comment type="caution">
    <text evidence="1">The sequence shown here is derived from an EMBL/GenBank/DDBJ whole genome shotgun (WGS) entry which is preliminary data.</text>
</comment>
<keyword evidence="2" id="KW-1185">Reference proteome</keyword>
<dbReference type="Pfam" id="PF13692">
    <property type="entry name" value="Glyco_trans_1_4"/>
    <property type="match status" value="1"/>
</dbReference>
<dbReference type="Gene3D" id="3.40.50.2000">
    <property type="entry name" value="Glycogen Phosphorylase B"/>
    <property type="match status" value="2"/>
</dbReference>
<dbReference type="PANTHER" id="PTHR12526">
    <property type="entry name" value="GLYCOSYLTRANSFERASE"/>
    <property type="match status" value="1"/>
</dbReference>
<name>A0A4U1L378_9SPHN</name>
<dbReference type="CDD" id="cd03801">
    <property type="entry name" value="GT4_PimA-like"/>
    <property type="match status" value="1"/>
</dbReference>
<dbReference type="NCBIfam" id="TIGR03087">
    <property type="entry name" value="stp1"/>
    <property type="match status" value="1"/>
</dbReference>